<organism evidence="2 3">
    <name type="scientific">Durusdinium trenchii</name>
    <dbReference type="NCBI Taxonomy" id="1381693"/>
    <lineage>
        <taxon>Eukaryota</taxon>
        <taxon>Sar</taxon>
        <taxon>Alveolata</taxon>
        <taxon>Dinophyceae</taxon>
        <taxon>Suessiales</taxon>
        <taxon>Symbiodiniaceae</taxon>
        <taxon>Durusdinium</taxon>
    </lineage>
</organism>
<evidence type="ECO:0000256" key="1">
    <source>
        <dbReference type="SAM" id="Phobius"/>
    </source>
</evidence>
<keyword evidence="1" id="KW-1133">Transmembrane helix</keyword>
<evidence type="ECO:0000313" key="2">
    <source>
        <dbReference type="EMBL" id="CAK9035749.1"/>
    </source>
</evidence>
<keyword evidence="1" id="KW-0812">Transmembrane</keyword>
<reference evidence="2 3" key="1">
    <citation type="submission" date="2024-02" db="EMBL/GenBank/DDBJ databases">
        <authorList>
            <person name="Chen Y."/>
            <person name="Shah S."/>
            <person name="Dougan E. K."/>
            <person name="Thang M."/>
            <person name="Chan C."/>
        </authorList>
    </citation>
    <scope>NUCLEOTIDE SEQUENCE [LARGE SCALE GENOMIC DNA]</scope>
</reference>
<evidence type="ECO:0000313" key="3">
    <source>
        <dbReference type="Proteomes" id="UP001642484"/>
    </source>
</evidence>
<keyword evidence="1" id="KW-0472">Membrane</keyword>
<sequence length="205" mass="23090">MDDSWEAWKASKRFLSPTQCRSPWVSSFLCIAGPVHSLCLFLAEPFAVQWLPQHLGQKLVGADKRIKGENAEKALELGEMEQGRYADCIFNVILVVCIPFISPAYLALTFAALIFSHLYLYLYDTVKVLRYVRKFNFSGPEVHWLGMQLFALPVAILAACLLFKALSCSAERTIPERKRHARALPHVSAVEKGPNQNANNAVLRR</sequence>
<feature type="transmembrane region" description="Helical" evidence="1">
    <location>
        <begin position="89"/>
        <end position="122"/>
    </location>
</feature>
<protein>
    <submittedName>
        <fullName evidence="2">Uncharacterized protein</fullName>
    </submittedName>
</protein>
<keyword evidence="3" id="KW-1185">Reference proteome</keyword>
<dbReference type="EMBL" id="CAXAMN010011625">
    <property type="protein sequence ID" value="CAK9035749.1"/>
    <property type="molecule type" value="Genomic_DNA"/>
</dbReference>
<proteinExistence type="predicted"/>
<comment type="caution">
    <text evidence="2">The sequence shown here is derived from an EMBL/GenBank/DDBJ whole genome shotgun (WGS) entry which is preliminary data.</text>
</comment>
<accession>A0ABP0LAZ7</accession>
<dbReference type="Proteomes" id="UP001642484">
    <property type="component" value="Unassembled WGS sequence"/>
</dbReference>
<name>A0ABP0LAZ7_9DINO</name>
<gene>
    <name evidence="2" type="ORF">CCMP2556_LOCUS20026</name>
</gene>
<feature type="transmembrane region" description="Helical" evidence="1">
    <location>
        <begin position="142"/>
        <end position="163"/>
    </location>
</feature>